<dbReference type="RefSeq" id="WP_209765875.1">
    <property type="nucleotide sequence ID" value="NZ_JAGINP010000005.1"/>
</dbReference>
<dbReference type="PANTHER" id="PTHR28055:SF1">
    <property type="entry name" value="ALTERED INHERITANCE OF MITOCHONDRIA PROTEIN 41, MITOCHONDRIAL"/>
    <property type="match status" value="1"/>
</dbReference>
<dbReference type="EMBL" id="JAGINP010000005">
    <property type="protein sequence ID" value="MBP2292065.1"/>
    <property type="molecule type" value="Genomic_DNA"/>
</dbReference>
<dbReference type="Gene3D" id="1.10.10.410">
    <property type="match status" value="1"/>
</dbReference>
<dbReference type="Proteomes" id="UP000781958">
    <property type="component" value="Unassembled WGS sequence"/>
</dbReference>
<name>A0ABS4SHL2_9PROT</name>
<dbReference type="SUPFAM" id="SSF89095">
    <property type="entry name" value="GatB/YqeY motif"/>
    <property type="match status" value="1"/>
</dbReference>
<dbReference type="InterPro" id="IPR019004">
    <property type="entry name" value="YqeY/Aim41"/>
</dbReference>
<dbReference type="Gene3D" id="1.10.1510.10">
    <property type="entry name" value="Uncharacterised protein YqeY/AIM41 PF09424, N-terminal domain"/>
    <property type="match status" value="1"/>
</dbReference>
<accession>A0ABS4SHL2</accession>
<protein>
    <submittedName>
        <fullName evidence="1">Uncharacterized protein YqeY</fullName>
    </submittedName>
</protein>
<comment type="caution">
    <text evidence="1">The sequence shown here is derived from an EMBL/GenBank/DDBJ whole genome shotgun (WGS) entry which is preliminary data.</text>
</comment>
<dbReference type="PANTHER" id="PTHR28055">
    <property type="entry name" value="ALTERED INHERITANCE OF MITOCHONDRIA PROTEIN 41, MITOCHONDRIAL"/>
    <property type="match status" value="1"/>
</dbReference>
<evidence type="ECO:0000313" key="1">
    <source>
        <dbReference type="EMBL" id="MBP2292065.1"/>
    </source>
</evidence>
<dbReference type="InterPro" id="IPR042184">
    <property type="entry name" value="YqeY/Aim41_N"/>
</dbReference>
<proteinExistence type="predicted"/>
<organism evidence="1 2">
    <name type="scientific">Azospirillum rugosum</name>
    <dbReference type="NCBI Taxonomy" id="416170"/>
    <lineage>
        <taxon>Bacteria</taxon>
        <taxon>Pseudomonadati</taxon>
        <taxon>Pseudomonadota</taxon>
        <taxon>Alphaproteobacteria</taxon>
        <taxon>Rhodospirillales</taxon>
        <taxon>Azospirillaceae</taxon>
        <taxon>Azospirillum</taxon>
    </lineage>
</organism>
<keyword evidence="2" id="KW-1185">Reference proteome</keyword>
<sequence>MLRTRLNEALKEAMRAKNQRAVSTVRLILAALKDRDIAARSRGVMDGIDEAEMMSMLQSMIKQRGESIKMYEQGGRPELAEQEREEIAIIEGFLPKQMSEEETAAAIRTVIGEVGATSIKDMGKVMAELKTRHAGQMDFAKAGPVVKQQLSGG</sequence>
<dbReference type="InterPro" id="IPR003789">
    <property type="entry name" value="Asn/Gln_tRNA_amidoTrase-B-like"/>
</dbReference>
<dbReference type="Pfam" id="PF09424">
    <property type="entry name" value="YqeY"/>
    <property type="match status" value="1"/>
</dbReference>
<reference evidence="1 2" key="1">
    <citation type="submission" date="2021-03" db="EMBL/GenBank/DDBJ databases">
        <title>Genomic Encyclopedia of Type Strains, Phase III (KMG-III): the genomes of soil and plant-associated and newly described type strains.</title>
        <authorList>
            <person name="Whitman W."/>
        </authorList>
    </citation>
    <scope>NUCLEOTIDE SEQUENCE [LARGE SCALE GENOMIC DNA]</scope>
    <source>
        <strain evidence="1 2">IMMIB AFH-6</strain>
    </source>
</reference>
<dbReference type="InterPro" id="IPR023168">
    <property type="entry name" value="GatB_Yqey_C_2"/>
</dbReference>
<evidence type="ECO:0000313" key="2">
    <source>
        <dbReference type="Proteomes" id="UP000781958"/>
    </source>
</evidence>
<gene>
    <name evidence="1" type="ORF">J2851_001826</name>
</gene>